<dbReference type="PaxDb" id="67767-A0A0J7JZ59"/>
<dbReference type="EMBL" id="LBMM01020223">
    <property type="protein sequence ID" value="KMQ83334.1"/>
    <property type="molecule type" value="Genomic_DNA"/>
</dbReference>
<keyword evidence="2" id="KW-0489">Methyltransferase</keyword>
<sequence>MEKNEFRAVIKHFYLKKWTAAQIKAEFDEVHGDSATALKTVYFWINEFKRGRTCTEDEARSGRPVEVTTLDIVEKIHGIVMEDRRIKVREIAEALGISMERVHNILHEKLHMEKMCARWVPRLLTLDQKRMRKDVSTQCLALFKRNPKNFWRRFVTVNETWIHHYTPETKEQSKQWIMPGECAEEGEDCFVGWKNDGHCFLGIPKELS</sequence>
<dbReference type="GO" id="GO:0008168">
    <property type="term" value="F:methyltransferase activity"/>
    <property type="evidence" value="ECO:0007669"/>
    <property type="project" value="UniProtKB-KW"/>
</dbReference>
<dbReference type="Pfam" id="PF17906">
    <property type="entry name" value="HTH_48"/>
    <property type="match status" value="1"/>
</dbReference>
<evidence type="ECO:0000313" key="3">
    <source>
        <dbReference type="Proteomes" id="UP000036403"/>
    </source>
</evidence>
<feature type="domain" description="Mos1 transposase HTH" evidence="1">
    <location>
        <begin position="3"/>
        <end position="51"/>
    </location>
</feature>
<dbReference type="InterPro" id="IPR041426">
    <property type="entry name" value="Mos1_HTH"/>
</dbReference>
<dbReference type="Proteomes" id="UP000036403">
    <property type="component" value="Unassembled WGS sequence"/>
</dbReference>
<organism evidence="2 3">
    <name type="scientific">Lasius niger</name>
    <name type="common">Black garden ant</name>
    <dbReference type="NCBI Taxonomy" id="67767"/>
    <lineage>
        <taxon>Eukaryota</taxon>
        <taxon>Metazoa</taxon>
        <taxon>Ecdysozoa</taxon>
        <taxon>Arthropoda</taxon>
        <taxon>Hexapoda</taxon>
        <taxon>Insecta</taxon>
        <taxon>Pterygota</taxon>
        <taxon>Neoptera</taxon>
        <taxon>Endopterygota</taxon>
        <taxon>Hymenoptera</taxon>
        <taxon>Apocrita</taxon>
        <taxon>Aculeata</taxon>
        <taxon>Formicoidea</taxon>
        <taxon>Formicidae</taxon>
        <taxon>Formicinae</taxon>
        <taxon>Lasius</taxon>
        <taxon>Lasius</taxon>
    </lineage>
</organism>
<comment type="caution">
    <text evidence="2">The sequence shown here is derived from an EMBL/GenBank/DDBJ whole genome shotgun (WGS) entry which is preliminary data.</text>
</comment>
<dbReference type="GO" id="GO:0003676">
    <property type="term" value="F:nucleic acid binding"/>
    <property type="evidence" value="ECO:0007669"/>
    <property type="project" value="InterPro"/>
</dbReference>
<evidence type="ECO:0000259" key="1">
    <source>
        <dbReference type="Pfam" id="PF17906"/>
    </source>
</evidence>
<reference evidence="2 3" key="1">
    <citation type="submission" date="2015-04" db="EMBL/GenBank/DDBJ databases">
        <title>Lasius niger genome sequencing.</title>
        <authorList>
            <person name="Konorov E.A."/>
            <person name="Nikitin M.A."/>
            <person name="Kirill M.V."/>
            <person name="Chang P."/>
        </authorList>
    </citation>
    <scope>NUCLEOTIDE SEQUENCE [LARGE SCALE GENOMIC DNA]</scope>
    <source>
        <tissue evidence="2">Whole</tissue>
    </source>
</reference>
<keyword evidence="3" id="KW-1185">Reference proteome</keyword>
<dbReference type="PANTHER" id="PTHR46060:SF1">
    <property type="entry name" value="MARINER MOS1 TRANSPOSASE-LIKE PROTEIN"/>
    <property type="match status" value="1"/>
</dbReference>
<proteinExistence type="predicted"/>
<name>A0A0J7JZ59_LASNI</name>
<gene>
    <name evidence="2" type="ORF">RF55_20312</name>
</gene>
<evidence type="ECO:0000313" key="2">
    <source>
        <dbReference type="EMBL" id="KMQ83334.1"/>
    </source>
</evidence>
<dbReference type="InterPro" id="IPR052709">
    <property type="entry name" value="Transposase-MT_Hybrid"/>
</dbReference>
<dbReference type="Gene3D" id="1.10.10.1450">
    <property type="match status" value="1"/>
</dbReference>
<dbReference type="Gene3D" id="3.30.420.10">
    <property type="entry name" value="Ribonuclease H-like superfamily/Ribonuclease H"/>
    <property type="match status" value="1"/>
</dbReference>
<dbReference type="InterPro" id="IPR036397">
    <property type="entry name" value="RNaseH_sf"/>
</dbReference>
<accession>A0A0J7JZ59</accession>
<protein>
    <submittedName>
        <fullName evidence="2">Histone-lysine n-methyltransferase setmar-like protein</fullName>
    </submittedName>
</protein>
<dbReference type="AlphaFoldDB" id="A0A0J7JZ59"/>
<dbReference type="OrthoDB" id="10033972at2759"/>
<dbReference type="GO" id="GO:0032259">
    <property type="term" value="P:methylation"/>
    <property type="evidence" value="ECO:0007669"/>
    <property type="project" value="UniProtKB-KW"/>
</dbReference>
<keyword evidence="2" id="KW-0808">Transferase</keyword>
<dbReference type="PANTHER" id="PTHR46060">
    <property type="entry name" value="MARINER MOS1 TRANSPOSASE-LIKE PROTEIN"/>
    <property type="match status" value="1"/>
</dbReference>
<dbReference type="STRING" id="67767.A0A0J7JZ59"/>